<comment type="subcellular location">
    <subcellularLocation>
        <location evidence="1">Membrane</location>
        <topology evidence="1">Multi-pass membrane protein</topology>
    </subcellularLocation>
</comment>
<accession>D8RW76</accession>
<dbReference type="AlphaFoldDB" id="D8RW76"/>
<dbReference type="FunFam" id="1.20.1540.10:FF:000004">
    <property type="entry name" value="Transmembrane protein 115"/>
    <property type="match status" value="1"/>
</dbReference>
<reference evidence="7 8" key="1">
    <citation type="journal article" date="2011" name="Science">
        <title>The Selaginella genome identifies genetic changes associated with the evolution of vascular plants.</title>
        <authorList>
            <person name="Banks J.A."/>
            <person name="Nishiyama T."/>
            <person name="Hasebe M."/>
            <person name="Bowman J.L."/>
            <person name="Gribskov M."/>
            <person name="dePamphilis C."/>
            <person name="Albert V.A."/>
            <person name="Aono N."/>
            <person name="Aoyama T."/>
            <person name="Ambrose B.A."/>
            <person name="Ashton N.W."/>
            <person name="Axtell M.J."/>
            <person name="Barker E."/>
            <person name="Barker M.S."/>
            <person name="Bennetzen J.L."/>
            <person name="Bonawitz N.D."/>
            <person name="Chapple C."/>
            <person name="Cheng C."/>
            <person name="Correa L.G."/>
            <person name="Dacre M."/>
            <person name="DeBarry J."/>
            <person name="Dreyer I."/>
            <person name="Elias M."/>
            <person name="Engstrom E.M."/>
            <person name="Estelle M."/>
            <person name="Feng L."/>
            <person name="Finet C."/>
            <person name="Floyd S.K."/>
            <person name="Frommer W.B."/>
            <person name="Fujita T."/>
            <person name="Gramzow L."/>
            <person name="Gutensohn M."/>
            <person name="Harholt J."/>
            <person name="Hattori M."/>
            <person name="Heyl A."/>
            <person name="Hirai T."/>
            <person name="Hiwatashi Y."/>
            <person name="Ishikawa M."/>
            <person name="Iwata M."/>
            <person name="Karol K.G."/>
            <person name="Koehler B."/>
            <person name="Kolukisaoglu U."/>
            <person name="Kubo M."/>
            <person name="Kurata T."/>
            <person name="Lalonde S."/>
            <person name="Li K."/>
            <person name="Li Y."/>
            <person name="Litt A."/>
            <person name="Lyons E."/>
            <person name="Manning G."/>
            <person name="Maruyama T."/>
            <person name="Michael T.P."/>
            <person name="Mikami K."/>
            <person name="Miyazaki S."/>
            <person name="Morinaga S."/>
            <person name="Murata T."/>
            <person name="Mueller-Roeber B."/>
            <person name="Nelson D.R."/>
            <person name="Obara M."/>
            <person name="Oguri Y."/>
            <person name="Olmstead R.G."/>
            <person name="Onodera N."/>
            <person name="Petersen B.L."/>
            <person name="Pils B."/>
            <person name="Prigge M."/>
            <person name="Rensing S.A."/>
            <person name="Riano-Pachon D.M."/>
            <person name="Roberts A.W."/>
            <person name="Sato Y."/>
            <person name="Scheller H.V."/>
            <person name="Schulz B."/>
            <person name="Schulz C."/>
            <person name="Shakirov E.V."/>
            <person name="Shibagaki N."/>
            <person name="Shinohara N."/>
            <person name="Shippen D.E."/>
            <person name="Soerensen I."/>
            <person name="Sotooka R."/>
            <person name="Sugimoto N."/>
            <person name="Sugita M."/>
            <person name="Sumikawa N."/>
            <person name="Tanurdzic M."/>
            <person name="Theissen G."/>
            <person name="Ulvskov P."/>
            <person name="Wakazuki S."/>
            <person name="Weng J.K."/>
            <person name="Willats W.W."/>
            <person name="Wipf D."/>
            <person name="Wolf P.G."/>
            <person name="Yang L."/>
            <person name="Zimmer A.D."/>
            <person name="Zhu Q."/>
            <person name="Mitros T."/>
            <person name="Hellsten U."/>
            <person name="Loque D."/>
            <person name="Otillar R."/>
            <person name="Salamov A."/>
            <person name="Schmutz J."/>
            <person name="Shapiro H."/>
            <person name="Lindquist E."/>
            <person name="Lucas S."/>
            <person name="Rokhsar D."/>
            <person name="Grigoriev I.V."/>
        </authorList>
    </citation>
    <scope>NUCLEOTIDE SEQUENCE [LARGE SCALE GENOMIC DNA]</scope>
</reference>
<dbReference type="GO" id="GO:0006890">
    <property type="term" value="P:retrograde vesicle-mediated transport, Golgi to endoplasmic reticulum"/>
    <property type="evidence" value="ECO:0000318"/>
    <property type="project" value="GO_Central"/>
</dbReference>
<dbReference type="Pfam" id="PF08551">
    <property type="entry name" value="DUF1751"/>
    <property type="match status" value="1"/>
</dbReference>
<organism evidence="8">
    <name type="scientific">Selaginella moellendorffii</name>
    <name type="common">Spikemoss</name>
    <dbReference type="NCBI Taxonomy" id="88036"/>
    <lineage>
        <taxon>Eukaryota</taxon>
        <taxon>Viridiplantae</taxon>
        <taxon>Streptophyta</taxon>
        <taxon>Embryophyta</taxon>
        <taxon>Tracheophyta</taxon>
        <taxon>Lycopodiopsida</taxon>
        <taxon>Selaginellales</taxon>
        <taxon>Selaginellaceae</taxon>
        <taxon>Selaginella</taxon>
    </lineage>
</organism>
<sequence length="290" mass="32394">TRLSKGLALVFATGYVLALVLPWTVEYLALVPGRTIPFAWNVVTAGYFEHTFLGLVSSVLGIVFFGKLLEPIWTSRGMSLFIILVNFFTTITTFALSVFLYYVTSQGKYLYVPISGFSGVLAGFLVAVKQLMPDYELPKIKLRAKWFPSLLVAFFAVLYLVVPDAFLAAPYIIPGTYISWIYLRYHQTKPEAKNVKGDSSDEFAFSTFFPQFMRPVVHPVATFCDKLCCGRRNQSTANLEDDRGDGSGPLPGSDPIEASRRRERGARALEERLNDNPRENDNANAAEENV</sequence>
<dbReference type="HOGENOM" id="CLU_043563_0_0_1"/>
<keyword evidence="4 6" id="KW-0472">Membrane</keyword>
<dbReference type="SUPFAM" id="SSF144091">
    <property type="entry name" value="Rhomboid-like"/>
    <property type="match status" value="1"/>
</dbReference>
<feature type="transmembrane region" description="Helical" evidence="6">
    <location>
        <begin position="81"/>
        <end position="103"/>
    </location>
</feature>
<dbReference type="SMART" id="SM01160">
    <property type="entry name" value="DUF1751"/>
    <property type="match status" value="1"/>
</dbReference>
<feature type="transmembrane region" description="Helical" evidence="6">
    <location>
        <begin position="50"/>
        <end position="69"/>
    </location>
</feature>
<evidence type="ECO:0000256" key="1">
    <source>
        <dbReference type="ARBA" id="ARBA00004141"/>
    </source>
</evidence>
<gene>
    <name evidence="7" type="ORF">SELMODRAFT_103272</name>
</gene>
<evidence type="ECO:0000313" key="8">
    <source>
        <dbReference type="Proteomes" id="UP000001514"/>
    </source>
</evidence>
<evidence type="ECO:0000256" key="4">
    <source>
        <dbReference type="ARBA" id="ARBA00023136"/>
    </source>
</evidence>
<evidence type="ECO:0008006" key="9">
    <source>
        <dbReference type="Google" id="ProtNLM"/>
    </source>
</evidence>
<dbReference type="FunCoup" id="D8RW76">
    <property type="interactions" value="4943"/>
</dbReference>
<dbReference type="InterPro" id="IPR035952">
    <property type="entry name" value="Rhomboid-like_sf"/>
</dbReference>
<dbReference type="OrthoDB" id="73612at2759"/>
<name>D8RW76_SELML</name>
<evidence type="ECO:0000256" key="2">
    <source>
        <dbReference type="ARBA" id="ARBA00022692"/>
    </source>
</evidence>
<protein>
    <recommendedName>
        <fullName evidence="9">Peptidase S54 rhomboid domain-containing protein</fullName>
    </recommendedName>
</protein>
<dbReference type="Proteomes" id="UP000001514">
    <property type="component" value="Unassembled WGS sequence"/>
</dbReference>
<dbReference type="STRING" id="88036.D8RW76"/>
<dbReference type="OMA" id="WATLFPS"/>
<dbReference type="eggNOG" id="KOG2890">
    <property type="taxonomic scope" value="Eukaryota"/>
</dbReference>
<feature type="transmembrane region" description="Helical" evidence="6">
    <location>
        <begin position="109"/>
        <end position="132"/>
    </location>
</feature>
<evidence type="ECO:0000256" key="3">
    <source>
        <dbReference type="ARBA" id="ARBA00022989"/>
    </source>
</evidence>
<dbReference type="GO" id="GO:0005794">
    <property type="term" value="C:Golgi apparatus"/>
    <property type="evidence" value="ECO:0000318"/>
    <property type="project" value="GO_Central"/>
</dbReference>
<evidence type="ECO:0000256" key="6">
    <source>
        <dbReference type="SAM" id="Phobius"/>
    </source>
</evidence>
<dbReference type="InterPro" id="IPR013861">
    <property type="entry name" value="TMEM115/Pdh1/Rbl19"/>
</dbReference>
<dbReference type="EMBL" id="GL377592">
    <property type="protein sequence ID" value="EFJ23620.1"/>
    <property type="molecule type" value="Genomic_DNA"/>
</dbReference>
<keyword evidence="3 6" id="KW-1133">Transmembrane helix</keyword>
<feature type="non-terminal residue" evidence="7">
    <location>
        <position position="1"/>
    </location>
</feature>
<dbReference type="PANTHER" id="PTHR13377">
    <property type="entry name" value="PLACENTAL PROTEIN 6"/>
    <property type="match status" value="1"/>
</dbReference>
<dbReference type="InParanoid" id="D8RW76"/>
<evidence type="ECO:0000313" key="7">
    <source>
        <dbReference type="EMBL" id="EFJ23620.1"/>
    </source>
</evidence>
<proteinExistence type="predicted"/>
<dbReference type="KEGG" id="smo:SELMODRAFT_103272"/>
<keyword evidence="8" id="KW-1185">Reference proteome</keyword>
<dbReference type="GO" id="GO:0016020">
    <property type="term" value="C:membrane"/>
    <property type="evidence" value="ECO:0007669"/>
    <property type="project" value="UniProtKB-SubCell"/>
</dbReference>
<keyword evidence="2 6" id="KW-0812">Transmembrane</keyword>
<feature type="compositionally biased region" description="Basic and acidic residues" evidence="5">
    <location>
        <begin position="257"/>
        <end position="281"/>
    </location>
</feature>
<feature type="transmembrane region" description="Helical" evidence="6">
    <location>
        <begin position="144"/>
        <end position="162"/>
    </location>
</feature>
<dbReference type="Gramene" id="EFJ23620">
    <property type="protein sequence ID" value="EFJ23620"/>
    <property type="gene ID" value="SELMODRAFT_103272"/>
</dbReference>
<feature type="transmembrane region" description="Helical" evidence="6">
    <location>
        <begin position="7"/>
        <end position="30"/>
    </location>
</feature>
<dbReference type="PANTHER" id="PTHR13377:SF3">
    <property type="entry name" value="TRANSMEMBRANE PROTEIN 115"/>
    <property type="match status" value="1"/>
</dbReference>
<evidence type="ECO:0000256" key="5">
    <source>
        <dbReference type="SAM" id="MobiDB-lite"/>
    </source>
</evidence>
<feature type="region of interest" description="Disordered" evidence="5">
    <location>
        <begin position="236"/>
        <end position="290"/>
    </location>
</feature>